<accession>A0AAE7WF52</accession>
<dbReference type="EMBL" id="MZ348422">
    <property type="protein sequence ID" value="QYN79934.1"/>
    <property type="molecule type" value="Genomic_DNA"/>
</dbReference>
<dbReference type="KEGG" id="vg:77953111"/>
<name>A0AAE7WF52_9CAUD</name>
<protein>
    <submittedName>
        <fullName evidence="1">Uncharacterized protein</fullName>
    </submittedName>
</protein>
<proteinExistence type="predicted"/>
<keyword evidence="2" id="KW-1185">Reference proteome</keyword>
<dbReference type="Proteomes" id="UP000828443">
    <property type="component" value="Segment"/>
</dbReference>
<evidence type="ECO:0000313" key="2">
    <source>
        <dbReference type="Proteomes" id="UP000828443"/>
    </source>
</evidence>
<evidence type="ECO:0000313" key="1">
    <source>
        <dbReference type="EMBL" id="QYN79934.1"/>
    </source>
</evidence>
<dbReference type="GeneID" id="77953111"/>
<organism evidence="1 2">
    <name type="scientific">Kosakonia phage Kc263</name>
    <dbReference type="NCBI Taxonomy" id="2863194"/>
    <lineage>
        <taxon>Viruses</taxon>
        <taxon>Duplodnaviria</taxon>
        <taxon>Heunggongvirae</taxon>
        <taxon>Uroviricota</taxon>
        <taxon>Caudoviricetes</taxon>
        <taxon>Chimalliviridae</taxon>
        <taxon>Branisovskavirus</taxon>
        <taxon>Branisovskavirus Kc263</taxon>
    </lineage>
</organism>
<dbReference type="RefSeq" id="YP_010676746.1">
    <property type="nucleotide sequence ID" value="NC_071015.1"/>
</dbReference>
<sequence>MKGIIGNIRGQKVGGKLTVNVKRSGLESAAMQTRLLREFPDYDPKVFGFIQNTLIKEGTLTLPREAFVERVRLKLLGVAILMFPESDFPDDIPLSDLYLKFKSQLNK</sequence>
<reference evidence="1" key="1">
    <citation type="journal article" date="2021" name="Viruses">
        <title>Novel Viruses That Lyse Plant and Human Strains of Kosakonia cowanii.</title>
        <authorList>
            <person name="Petrzik K."/>
            <person name="Brazdova S."/>
            <person name="Krawczyk K."/>
        </authorList>
    </citation>
    <scope>NUCLEOTIDE SEQUENCE</scope>
</reference>